<protein>
    <submittedName>
        <fullName evidence="1">Uncharacterized protein</fullName>
    </submittedName>
</protein>
<feature type="non-terminal residue" evidence="1">
    <location>
        <position position="75"/>
    </location>
</feature>
<accession>A0A382RZ13</accession>
<organism evidence="1">
    <name type="scientific">marine metagenome</name>
    <dbReference type="NCBI Taxonomy" id="408172"/>
    <lineage>
        <taxon>unclassified sequences</taxon>
        <taxon>metagenomes</taxon>
        <taxon>ecological metagenomes</taxon>
    </lineage>
</organism>
<evidence type="ECO:0000313" key="1">
    <source>
        <dbReference type="EMBL" id="SVD02944.1"/>
    </source>
</evidence>
<reference evidence="1" key="1">
    <citation type="submission" date="2018-05" db="EMBL/GenBank/DDBJ databases">
        <authorList>
            <person name="Lanie J.A."/>
            <person name="Ng W.-L."/>
            <person name="Kazmierczak K.M."/>
            <person name="Andrzejewski T.M."/>
            <person name="Davidsen T.M."/>
            <person name="Wayne K.J."/>
            <person name="Tettelin H."/>
            <person name="Glass J.I."/>
            <person name="Rusch D."/>
            <person name="Podicherti R."/>
            <person name="Tsui H.-C.T."/>
            <person name="Winkler M.E."/>
        </authorList>
    </citation>
    <scope>NUCLEOTIDE SEQUENCE</scope>
</reference>
<dbReference type="AlphaFoldDB" id="A0A382RZ13"/>
<proteinExistence type="predicted"/>
<sequence>MPYADPEKKRQYMKKYNQKWYSANKDTRGLVDRAVDRKKSLRMKKRAWLVDALNSKCVNTGETDPTKLEVHLKDA</sequence>
<gene>
    <name evidence="1" type="ORF">METZ01_LOCUS355798</name>
</gene>
<name>A0A382RZ13_9ZZZZ</name>
<dbReference type="EMBL" id="UINC01125248">
    <property type="protein sequence ID" value="SVD02944.1"/>
    <property type="molecule type" value="Genomic_DNA"/>
</dbReference>